<protein>
    <recommendedName>
        <fullName evidence="5">Hydrogenase expression/formation protein HypE</fullName>
    </recommendedName>
</protein>
<reference evidence="4" key="1">
    <citation type="journal article" date="2015" name="Nature">
        <title>Complex archaea that bridge the gap between prokaryotes and eukaryotes.</title>
        <authorList>
            <person name="Spang A."/>
            <person name="Saw J.H."/>
            <person name="Jorgensen S.L."/>
            <person name="Zaremba-Niedzwiedzka K."/>
            <person name="Martijn J."/>
            <person name="Lind A.E."/>
            <person name="van Eijk R."/>
            <person name="Schleper C."/>
            <person name="Guy L."/>
            <person name="Ettema T.J."/>
        </authorList>
    </citation>
    <scope>NUCLEOTIDE SEQUENCE</scope>
</reference>
<name>A0A0F9BXG9_9ZZZZ</name>
<dbReference type="InterPro" id="IPR010918">
    <property type="entry name" value="PurM-like_C_dom"/>
</dbReference>
<dbReference type="PIRSF" id="PIRSF005644">
    <property type="entry name" value="Hdrgns_mtr_HypE"/>
    <property type="match status" value="1"/>
</dbReference>
<dbReference type="EMBL" id="LAZR01038800">
    <property type="protein sequence ID" value="KKL18617.1"/>
    <property type="molecule type" value="Genomic_DNA"/>
</dbReference>
<dbReference type="GO" id="GO:0051604">
    <property type="term" value="P:protein maturation"/>
    <property type="evidence" value="ECO:0007669"/>
    <property type="project" value="TreeGrafter"/>
</dbReference>
<evidence type="ECO:0000259" key="3">
    <source>
        <dbReference type="Pfam" id="PF02769"/>
    </source>
</evidence>
<feature type="domain" description="PurM-like N-terminal" evidence="2">
    <location>
        <begin position="37"/>
        <end position="149"/>
    </location>
</feature>
<dbReference type="InterPro" id="IPR036676">
    <property type="entry name" value="PurM-like_C_sf"/>
</dbReference>
<dbReference type="CDD" id="cd02197">
    <property type="entry name" value="HypE"/>
    <property type="match status" value="1"/>
</dbReference>
<accession>A0A0F9BXG9</accession>
<organism evidence="4">
    <name type="scientific">marine sediment metagenome</name>
    <dbReference type="NCBI Taxonomy" id="412755"/>
    <lineage>
        <taxon>unclassified sequences</taxon>
        <taxon>metagenomes</taxon>
        <taxon>ecological metagenomes</taxon>
    </lineage>
</organism>
<dbReference type="Pfam" id="PF02769">
    <property type="entry name" value="AIRS_C"/>
    <property type="match status" value="1"/>
</dbReference>
<proteinExistence type="inferred from homology"/>
<dbReference type="Pfam" id="PF00586">
    <property type="entry name" value="AIRS"/>
    <property type="match status" value="1"/>
</dbReference>
<evidence type="ECO:0008006" key="5">
    <source>
        <dbReference type="Google" id="ProtNLM"/>
    </source>
</evidence>
<dbReference type="AlphaFoldDB" id="A0A0F9BXG9"/>
<dbReference type="NCBIfam" id="TIGR02124">
    <property type="entry name" value="hypE"/>
    <property type="match status" value="1"/>
</dbReference>
<evidence type="ECO:0000256" key="1">
    <source>
        <dbReference type="ARBA" id="ARBA00006243"/>
    </source>
</evidence>
<dbReference type="InterPro" id="IPR036921">
    <property type="entry name" value="PurM-like_N_sf"/>
</dbReference>
<evidence type="ECO:0000259" key="2">
    <source>
        <dbReference type="Pfam" id="PF00586"/>
    </source>
</evidence>
<dbReference type="Gene3D" id="3.30.1330.10">
    <property type="entry name" value="PurM-like, N-terminal domain"/>
    <property type="match status" value="1"/>
</dbReference>
<dbReference type="SUPFAM" id="SSF56042">
    <property type="entry name" value="PurM C-terminal domain-like"/>
    <property type="match status" value="1"/>
</dbReference>
<dbReference type="PANTHER" id="PTHR30303">
    <property type="entry name" value="HYDROGENASE ISOENZYMES FORMATION PROTEIN HYPE"/>
    <property type="match status" value="1"/>
</dbReference>
<feature type="domain" description="PurM-like C-terminal" evidence="3">
    <location>
        <begin position="161"/>
        <end position="312"/>
    </location>
</feature>
<evidence type="ECO:0000313" key="4">
    <source>
        <dbReference type="EMBL" id="KKL18617.1"/>
    </source>
</evidence>
<sequence>MSDMEKILLGHGSGGKMMHDLVSAHFAPAFGIEGVADAAVLKFPKGARIALSTDSYVVSPLFFPGGNIGDLAVNGTVNDLAVSGARPLYLTAGFIIEEGFPMADLDRIIRSMAQAAKAAGVKVVAGDTKVVDKGKADGVFINTSGVGVVPDGVEMSAGRIRVGQKIIVSGSIGRHGVAVMGERNGLSFDPPVTSDSAPLNVLAEAILEMPDKVAVMRDPTRGGLATTLKEFALESGLALRIDEESVPVEPAVRGACDLLGLDPLYVANEGTLLAVVEPDVSEYLLEKMRQLPAGSGATMIGEVVGMPGGAVVMSTAIGGSRLVDMLQGEQLPRIC</sequence>
<dbReference type="Gene3D" id="3.90.650.10">
    <property type="entry name" value="PurM-like C-terminal domain"/>
    <property type="match status" value="1"/>
</dbReference>
<dbReference type="InterPro" id="IPR011854">
    <property type="entry name" value="HypE"/>
</dbReference>
<comment type="similarity">
    <text evidence="1">Belongs to the HypE family.</text>
</comment>
<dbReference type="SUPFAM" id="SSF55326">
    <property type="entry name" value="PurM N-terminal domain-like"/>
    <property type="match status" value="1"/>
</dbReference>
<comment type="caution">
    <text evidence="4">The sequence shown here is derived from an EMBL/GenBank/DDBJ whole genome shotgun (WGS) entry which is preliminary data.</text>
</comment>
<gene>
    <name evidence="4" type="ORF">LCGC14_2473720</name>
</gene>
<dbReference type="PANTHER" id="PTHR30303:SF0">
    <property type="entry name" value="CARBAMOYL DEHYDRATASE HYPE"/>
    <property type="match status" value="1"/>
</dbReference>
<dbReference type="InterPro" id="IPR016188">
    <property type="entry name" value="PurM-like_N"/>
</dbReference>